<sequence>MTDLSDWDFPIPDSLIALWLSVLESIIVIGMLTFVVALFERGGIVPPLPLPGGMTIFLGAMLLVTVVLTLFRLERFPGQ</sequence>
<evidence type="ECO:0000313" key="3">
    <source>
        <dbReference type="Proteomes" id="UP001595821"/>
    </source>
</evidence>
<keyword evidence="1" id="KW-0472">Membrane</keyword>
<evidence type="ECO:0000313" key="2">
    <source>
        <dbReference type="EMBL" id="MFC4248336.1"/>
    </source>
</evidence>
<comment type="caution">
    <text evidence="2">The sequence shown here is derived from an EMBL/GenBank/DDBJ whole genome shotgun (WGS) entry which is preliminary data.</text>
</comment>
<keyword evidence="1" id="KW-1133">Transmembrane helix</keyword>
<proteinExistence type="predicted"/>
<protein>
    <recommendedName>
        <fullName evidence="4">Cox cluster protein</fullName>
    </recommendedName>
</protein>
<dbReference type="RefSeq" id="WP_246976160.1">
    <property type="nucleotide sequence ID" value="NZ_CP095398.1"/>
</dbReference>
<dbReference type="AlphaFoldDB" id="A0ABD5P2A5"/>
<dbReference type="Proteomes" id="UP001595821">
    <property type="component" value="Unassembled WGS sequence"/>
</dbReference>
<evidence type="ECO:0000256" key="1">
    <source>
        <dbReference type="SAM" id="Phobius"/>
    </source>
</evidence>
<reference evidence="2 3" key="1">
    <citation type="journal article" date="2014" name="Int. J. Syst. Evol. Microbiol.">
        <title>Complete genome sequence of Corynebacterium casei LMG S-19264T (=DSM 44701T), isolated from a smear-ripened cheese.</title>
        <authorList>
            <consortium name="US DOE Joint Genome Institute (JGI-PGF)"/>
            <person name="Walter F."/>
            <person name="Albersmeier A."/>
            <person name="Kalinowski J."/>
            <person name="Ruckert C."/>
        </authorList>
    </citation>
    <scope>NUCLEOTIDE SEQUENCE [LARGE SCALE GENOMIC DNA]</scope>
    <source>
        <strain evidence="2 3">IBRC-M 10912</strain>
    </source>
</reference>
<organism evidence="2 3">
    <name type="scientific">Natribaculum luteum</name>
    <dbReference type="NCBI Taxonomy" id="1586232"/>
    <lineage>
        <taxon>Archaea</taxon>
        <taxon>Methanobacteriati</taxon>
        <taxon>Methanobacteriota</taxon>
        <taxon>Stenosarchaea group</taxon>
        <taxon>Halobacteria</taxon>
        <taxon>Halobacteriales</taxon>
        <taxon>Natrialbaceae</taxon>
        <taxon>Natribaculum</taxon>
    </lineage>
</organism>
<keyword evidence="1" id="KW-0812">Transmembrane</keyword>
<dbReference type="EMBL" id="JBHSDJ010000120">
    <property type="protein sequence ID" value="MFC4248336.1"/>
    <property type="molecule type" value="Genomic_DNA"/>
</dbReference>
<feature type="transmembrane region" description="Helical" evidence="1">
    <location>
        <begin position="16"/>
        <end position="39"/>
    </location>
</feature>
<feature type="transmembrane region" description="Helical" evidence="1">
    <location>
        <begin position="51"/>
        <end position="71"/>
    </location>
</feature>
<name>A0ABD5P2A5_9EURY</name>
<dbReference type="GeneID" id="71855964"/>
<gene>
    <name evidence="2" type="ORF">ACFOZ7_15590</name>
</gene>
<accession>A0ABD5P2A5</accession>
<evidence type="ECO:0008006" key="4">
    <source>
        <dbReference type="Google" id="ProtNLM"/>
    </source>
</evidence>